<name>K1QDE5_MAGGI</name>
<protein>
    <submittedName>
        <fullName evidence="1">Uncharacterized protein</fullName>
    </submittedName>
</protein>
<dbReference type="InParanoid" id="K1QDE5"/>
<accession>K1QDE5</accession>
<dbReference type="AlphaFoldDB" id="K1QDE5"/>
<proteinExistence type="predicted"/>
<dbReference type="HOGENOM" id="CLU_1857219_0_0_1"/>
<organism evidence="1">
    <name type="scientific">Magallana gigas</name>
    <name type="common">Pacific oyster</name>
    <name type="synonym">Crassostrea gigas</name>
    <dbReference type="NCBI Taxonomy" id="29159"/>
    <lineage>
        <taxon>Eukaryota</taxon>
        <taxon>Metazoa</taxon>
        <taxon>Spiralia</taxon>
        <taxon>Lophotrochozoa</taxon>
        <taxon>Mollusca</taxon>
        <taxon>Bivalvia</taxon>
        <taxon>Autobranchia</taxon>
        <taxon>Pteriomorphia</taxon>
        <taxon>Ostreida</taxon>
        <taxon>Ostreoidea</taxon>
        <taxon>Ostreidae</taxon>
        <taxon>Magallana</taxon>
    </lineage>
</organism>
<sequence>MSGRRGPNVKLTDSNRTRRKKERKAAVGKCRISMENQIDRWNEVKSKLACEPNAEVVKLLLDWEGTWLGFIHHEVNEHEWVLPYKINSKSKCLHGPLTEDREKGWLEAGSQAYGALRDIVKDKRLLKKVPYYLNCKCA</sequence>
<dbReference type="EMBL" id="JH817916">
    <property type="protein sequence ID" value="EKC26825.1"/>
    <property type="molecule type" value="Genomic_DNA"/>
</dbReference>
<evidence type="ECO:0000313" key="1">
    <source>
        <dbReference type="EMBL" id="EKC26825.1"/>
    </source>
</evidence>
<gene>
    <name evidence="1" type="ORF">CGI_10013864</name>
</gene>
<reference evidence="1" key="1">
    <citation type="journal article" date="2012" name="Nature">
        <title>The oyster genome reveals stress adaptation and complexity of shell formation.</title>
        <authorList>
            <person name="Zhang G."/>
            <person name="Fang X."/>
            <person name="Guo X."/>
            <person name="Li L."/>
            <person name="Luo R."/>
            <person name="Xu F."/>
            <person name="Yang P."/>
            <person name="Zhang L."/>
            <person name="Wang X."/>
            <person name="Qi H."/>
            <person name="Xiong Z."/>
            <person name="Que H."/>
            <person name="Xie Y."/>
            <person name="Holland P.W."/>
            <person name="Paps J."/>
            <person name="Zhu Y."/>
            <person name="Wu F."/>
            <person name="Chen Y."/>
            <person name="Wang J."/>
            <person name="Peng C."/>
            <person name="Meng J."/>
            <person name="Yang L."/>
            <person name="Liu J."/>
            <person name="Wen B."/>
            <person name="Zhang N."/>
            <person name="Huang Z."/>
            <person name="Zhu Q."/>
            <person name="Feng Y."/>
            <person name="Mount A."/>
            <person name="Hedgecock D."/>
            <person name="Xu Z."/>
            <person name="Liu Y."/>
            <person name="Domazet-Loso T."/>
            <person name="Du Y."/>
            <person name="Sun X."/>
            <person name="Zhang S."/>
            <person name="Liu B."/>
            <person name="Cheng P."/>
            <person name="Jiang X."/>
            <person name="Li J."/>
            <person name="Fan D."/>
            <person name="Wang W."/>
            <person name="Fu W."/>
            <person name="Wang T."/>
            <person name="Wang B."/>
            <person name="Zhang J."/>
            <person name="Peng Z."/>
            <person name="Li Y."/>
            <person name="Li N."/>
            <person name="Wang J."/>
            <person name="Chen M."/>
            <person name="He Y."/>
            <person name="Tan F."/>
            <person name="Song X."/>
            <person name="Zheng Q."/>
            <person name="Huang R."/>
            <person name="Yang H."/>
            <person name="Du X."/>
            <person name="Chen L."/>
            <person name="Yang M."/>
            <person name="Gaffney P.M."/>
            <person name="Wang S."/>
            <person name="Luo L."/>
            <person name="She Z."/>
            <person name="Ming Y."/>
            <person name="Huang W."/>
            <person name="Zhang S."/>
            <person name="Huang B."/>
            <person name="Zhang Y."/>
            <person name="Qu T."/>
            <person name="Ni P."/>
            <person name="Miao G."/>
            <person name="Wang J."/>
            <person name="Wang Q."/>
            <person name="Steinberg C.E."/>
            <person name="Wang H."/>
            <person name="Li N."/>
            <person name="Qian L."/>
            <person name="Zhang G."/>
            <person name="Li Y."/>
            <person name="Yang H."/>
            <person name="Liu X."/>
            <person name="Wang J."/>
            <person name="Yin Y."/>
            <person name="Wang J."/>
        </authorList>
    </citation>
    <scope>NUCLEOTIDE SEQUENCE [LARGE SCALE GENOMIC DNA]</scope>
    <source>
        <strain evidence="1">05x7-T-G4-1.051#20</strain>
    </source>
</reference>